<name>Q0U302_PHANO</name>
<dbReference type="AlphaFoldDB" id="Q0U302"/>
<evidence type="ECO:0000313" key="2">
    <source>
        <dbReference type="EMBL" id="EAT78886.1"/>
    </source>
</evidence>
<dbReference type="RefSeq" id="XP_001804061.1">
    <property type="nucleotide sequence ID" value="XM_001804009.1"/>
</dbReference>
<dbReference type="InParanoid" id="Q0U302"/>
<accession>Q0U302</accession>
<evidence type="ECO:0000313" key="3">
    <source>
        <dbReference type="Proteomes" id="UP000001055"/>
    </source>
</evidence>
<dbReference type="EMBL" id="CH445352">
    <property type="protein sequence ID" value="EAT78886.1"/>
    <property type="molecule type" value="Genomic_DNA"/>
</dbReference>
<gene>
    <name evidence="2" type="ORF">SNOG_13862</name>
</gene>
<dbReference type="Proteomes" id="UP000001055">
    <property type="component" value="Unassembled WGS sequence"/>
</dbReference>
<dbReference type="KEGG" id="pno:SNOG_13862"/>
<feature type="region of interest" description="Disordered" evidence="1">
    <location>
        <begin position="1"/>
        <end position="27"/>
    </location>
</feature>
<proteinExistence type="predicted"/>
<organism evidence="2 3">
    <name type="scientific">Phaeosphaeria nodorum (strain SN15 / ATCC MYA-4574 / FGSC 10173)</name>
    <name type="common">Glume blotch fungus</name>
    <name type="synonym">Parastagonospora nodorum</name>
    <dbReference type="NCBI Taxonomy" id="321614"/>
    <lineage>
        <taxon>Eukaryota</taxon>
        <taxon>Fungi</taxon>
        <taxon>Dikarya</taxon>
        <taxon>Ascomycota</taxon>
        <taxon>Pezizomycotina</taxon>
        <taxon>Dothideomycetes</taxon>
        <taxon>Pleosporomycetidae</taxon>
        <taxon>Pleosporales</taxon>
        <taxon>Pleosporineae</taxon>
        <taxon>Phaeosphaeriaceae</taxon>
        <taxon>Parastagonospora</taxon>
    </lineage>
</organism>
<protein>
    <submittedName>
        <fullName evidence="2">Uncharacterized protein</fullName>
    </submittedName>
</protein>
<dbReference type="GeneID" id="5980983"/>
<reference evidence="3" key="1">
    <citation type="journal article" date="2007" name="Plant Cell">
        <title>Dothideomycete-plant interactions illuminated by genome sequencing and EST analysis of the wheat pathogen Stagonospora nodorum.</title>
        <authorList>
            <person name="Hane J.K."/>
            <person name="Lowe R.G."/>
            <person name="Solomon P.S."/>
            <person name="Tan K.C."/>
            <person name="Schoch C.L."/>
            <person name="Spatafora J.W."/>
            <person name="Crous P.W."/>
            <person name="Kodira C."/>
            <person name="Birren B.W."/>
            <person name="Galagan J.E."/>
            <person name="Torriani S.F."/>
            <person name="McDonald B.A."/>
            <person name="Oliver R.P."/>
        </authorList>
    </citation>
    <scope>NUCLEOTIDE SEQUENCE [LARGE SCALE GENOMIC DNA]</scope>
    <source>
        <strain evidence="3">SN15 / ATCC MYA-4574 / FGSC 10173</strain>
    </source>
</reference>
<sequence>MALSHGMQWAESWSWSPQERAATPSATGPCLARLRGLAWQWGMEAGSHAYFDANSPYYPQYGLSTASAPSIASPAAQSVLWRPLRSALYARTNGLM</sequence>
<evidence type="ECO:0000256" key="1">
    <source>
        <dbReference type="SAM" id="MobiDB-lite"/>
    </source>
</evidence>